<evidence type="ECO:0000256" key="5">
    <source>
        <dbReference type="ARBA" id="ARBA00029491"/>
    </source>
</evidence>
<dbReference type="InterPro" id="IPR010197">
    <property type="entry name" value="OSBS/NAAAR"/>
</dbReference>
<evidence type="ECO:0000256" key="4">
    <source>
        <dbReference type="ARBA" id="ARBA00023239"/>
    </source>
</evidence>
<proteinExistence type="predicted"/>
<keyword evidence="2" id="KW-0479">Metal-binding</keyword>
<protein>
    <recommendedName>
        <fullName evidence="5 6">o-succinylbenzoate synthase</fullName>
        <ecNumber evidence="5 6">4.2.1.113</ecNumber>
    </recommendedName>
</protein>
<dbReference type="Pfam" id="PF02746">
    <property type="entry name" value="MR_MLE_N"/>
    <property type="match status" value="1"/>
</dbReference>
<dbReference type="AlphaFoldDB" id="A0A927CZI0"/>
<dbReference type="SMART" id="SM00922">
    <property type="entry name" value="MR_MLE"/>
    <property type="match status" value="1"/>
</dbReference>
<dbReference type="CDD" id="cd03317">
    <property type="entry name" value="NAAAR"/>
    <property type="match status" value="1"/>
</dbReference>
<dbReference type="InterPro" id="IPR036849">
    <property type="entry name" value="Enolase-like_C_sf"/>
</dbReference>
<name>A0A927CZI0_9BACI</name>
<evidence type="ECO:0000256" key="3">
    <source>
        <dbReference type="ARBA" id="ARBA00022842"/>
    </source>
</evidence>
<evidence type="ECO:0000259" key="7">
    <source>
        <dbReference type="SMART" id="SM00922"/>
    </source>
</evidence>
<dbReference type="SFLD" id="SFLDF00009">
    <property type="entry name" value="o-succinylbenzoate_synthase"/>
    <property type="match status" value="1"/>
</dbReference>
<dbReference type="PANTHER" id="PTHR48073">
    <property type="entry name" value="O-SUCCINYLBENZOATE SYNTHASE-RELATED"/>
    <property type="match status" value="1"/>
</dbReference>
<dbReference type="GO" id="GO:0046872">
    <property type="term" value="F:metal ion binding"/>
    <property type="evidence" value="ECO:0007669"/>
    <property type="project" value="UniProtKB-KW"/>
</dbReference>
<comment type="cofactor">
    <cofactor evidence="1">
        <name>a divalent metal cation</name>
        <dbReference type="ChEBI" id="CHEBI:60240"/>
    </cofactor>
</comment>
<dbReference type="InterPro" id="IPR013341">
    <property type="entry name" value="Mandelate_racemase_N_dom"/>
</dbReference>
<dbReference type="RefSeq" id="WP_191000084.1">
    <property type="nucleotide sequence ID" value="NZ_JACXSI010000070.1"/>
</dbReference>
<dbReference type="GO" id="GO:0016854">
    <property type="term" value="F:racemase and epimerase activity"/>
    <property type="evidence" value="ECO:0007669"/>
    <property type="project" value="UniProtKB-ARBA"/>
</dbReference>
<dbReference type="SFLD" id="SFLDS00001">
    <property type="entry name" value="Enolase"/>
    <property type="match status" value="1"/>
</dbReference>
<keyword evidence="9" id="KW-1185">Reference proteome</keyword>
<dbReference type="GO" id="GO:0009234">
    <property type="term" value="P:menaquinone biosynthetic process"/>
    <property type="evidence" value="ECO:0007669"/>
    <property type="project" value="UniProtKB-UniRule"/>
</dbReference>
<dbReference type="SUPFAM" id="SSF54826">
    <property type="entry name" value="Enolase N-terminal domain-like"/>
    <property type="match status" value="1"/>
</dbReference>
<dbReference type="InterPro" id="IPR029065">
    <property type="entry name" value="Enolase_C-like"/>
</dbReference>
<dbReference type="Gene3D" id="3.20.20.120">
    <property type="entry name" value="Enolase-like C-terminal domain"/>
    <property type="match status" value="1"/>
</dbReference>
<gene>
    <name evidence="8" type="primary">menC</name>
    <name evidence="8" type="ORF">IEO70_19685</name>
</gene>
<reference evidence="8" key="1">
    <citation type="submission" date="2020-09" db="EMBL/GenBank/DDBJ databases">
        <title>Bacillus faecalis sp. nov., a moderately halophilic bacterium isolated from cow faeces.</title>
        <authorList>
            <person name="Jiang L."/>
            <person name="Lee J."/>
        </authorList>
    </citation>
    <scope>NUCLEOTIDE SEQUENCE</scope>
    <source>
        <strain evidence="8">AGMB 02131</strain>
    </source>
</reference>
<feature type="domain" description="Mandelate racemase/muconate lactonizing enzyme C-terminal" evidence="7">
    <location>
        <begin position="142"/>
        <end position="234"/>
    </location>
</feature>
<dbReference type="GO" id="GO:0043748">
    <property type="term" value="F:O-succinylbenzoate synthase activity"/>
    <property type="evidence" value="ECO:0007669"/>
    <property type="project" value="UniProtKB-EC"/>
</dbReference>
<dbReference type="SUPFAM" id="SSF51604">
    <property type="entry name" value="Enolase C-terminal domain-like"/>
    <property type="match status" value="1"/>
</dbReference>
<accession>A0A927CZI0</accession>
<dbReference type="EC" id="4.2.1.113" evidence="5 6"/>
<comment type="caution">
    <text evidence="8">The sequence shown here is derived from an EMBL/GenBank/DDBJ whole genome shotgun (WGS) entry which is preliminary data.</text>
</comment>
<dbReference type="EMBL" id="JACXSI010000070">
    <property type="protein sequence ID" value="MBD3110553.1"/>
    <property type="molecule type" value="Genomic_DNA"/>
</dbReference>
<organism evidence="8 9">
    <name type="scientific">Peribacillus faecalis</name>
    <dbReference type="NCBI Taxonomy" id="2772559"/>
    <lineage>
        <taxon>Bacteria</taxon>
        <taxon>Bacillati</taxon>
        <taxon>Bacillota</taxon>
        <taxon>Bacilli</taxon>
        <taxon>Bacillales</taxon>
        <taxon>Bacillaceae</taxon>
        <taxon>Peribacillus</taxon>
    </lineage>
</organism>
<dbReference type="PANTHER" id="PTHR48073:SF5">
    <property type="entry name" value="O-SUCCINYLBENZOATE SYNTHASE"/>
    <property type="match status" value="1"/>
</dbReference>
<dbReference type="Proteomes" id="UP000602076">
    <property type="component" value="Unassembled WGS sequence"/>
</dbReference>
<dbReference type="NCBIfam" id="TIGR01928">
    <property type="entry name" value="menC_lowGC_arch"/>
    <property type="match status" value="1"/>
</dbReference>
<evidence type="ECO:0000256" key="6">
    <source>
        <dbReference type="NCBIfam" id="TIGR01928"/>
    </source>
</evidence>
<evidence type="ECO:0000256" key="1">
    <source>
        <dbReference type="ARBA" id="ARBA00001968"/>
    </source>
</evidence>
<dbReference type="InterPro" id="IPR029017">
    <property type="entry name" value="Enolase-like_N"/>
</dbReference>
<dbReference type="Pfam" id="PF13378">
    <property type="entry name" value="MR_MLE_C"/>
    <property type="match status" value="1"/>
</dbReference>
<keyword evidence="3" id="KW-0460">Magnesium</keyword>
<dbReference type="InterPro" id="IPR013342">
    <property type="entry name" value="Mandelate_racemase_C"/>
</dbReference>
<dbReference type="Gene3D" id="3.30.390.10">
    <property type="entry name" value="Enolase-like, N-terminal domain"/>
    <property type="match status" value="1"/>
</dbReference>
<evidence type="ECO:0000313" key="8">
    <source>
        <dbReference type="EMBL" id="MBD3110553.1"/>
    </source>
</evidence>
<evidence type="ECO:0000313" key="9">
    <source>
        <dbReference type="Proteomes" id="UP000602076"/>
    </source>
</evidence>
<keyword evidence="4 8" id="KW-0456">Lyase</keyword>
<dbReference type="SFLD" id="SFLDG00180">
    <property type="entry name" value="muconate_cycloisomerase"/>
    <property type="match status" value="1"/>
</dbReference>
<evidence type="ECO:0000256" key="2">
    <source>
        <dbReference type="ARBA" id="ARBA00022723"/>
    </source>
</evidence>
<sequence length="374" mass="42114">MDIHSITLRYIEAPLKEPFVTALNTVKTREAIILEVKDQNGTSGWGEVVAFSSPWYTEETVKTCLYILKDYLIPLLKGQIISHPNELQKVFASVRGHHMAKSGLECAYWDLYAKQKNIPLYKLFGGSRNTVETGVVIASHDSSAAIDQISEYKEQGYKRYKVKVNPQTAVSFVEKIRIAYPDLPLMIDANSSFTMGQLNTLKQLDTYNLMMIEQPLAYDDLLQHHYLQKELETPICLDESITSVQMAINACEMKSGQIICVKMGRVGGWSSALQIHDYCHMKNVRLWCGGMIEFGISKAHNMALATLDGFRIPGDISSSSRYWDEDIVTPDIAVENGSIILPEKPGIGFDIDIQVLNKRTKLMEQYGVGKENVF</sequence>